<dbReference type="InterPro" id="IPR042283">
    <property type="entry name" value="GpdQ_catalytic"/>
</dbReference>
<keyword evidence="1" id="KW-0479">Metal-binding</keyword>
<comment type="similarity">
    <text evidence="4">Belongs to the cyclic nucleotide phosphodiesterase class-III family.</text>
</comment>
<dbReference type="Proteomes" id="UP001198862">
    <property type="component" value="Unassembled WGS sequence"/>
</dbReference>
<dbReference type="SUPFAM" id="SSF56300">
    <property type="entry name" value="Metallo-dependent phosphatases"/>
    <property type="match status" value="1"/>
</dbReference>
<protein>
    <submittedName>
        <fullName evidence="6">Phosphodiesterase</fullName>
    </submittedName>
</protein>
<dbReference type="PANTHER" id="PTHR42988:SF2">
    <property type="entry name" value="CYCLIC NUCLEOTIDE PHOSPHODIESTERASE CBUA0032-RELATED"/>
    <property type="match status" value="1"/>
</dbReference>
<reference evidence="6 7" key="1">
    <citation type="submission" date="2021-11" db="EMBL/GenBank/DDBJ databases">
        <authorList>
            <person name="Lee D.-H."/>
            <person name="Kim S.-B."/>
        </authorList>
    </citation>
    <scope>NUCLEOTIDE SEQUENCE [LARGE SCALE GENOMIC DNA]</scope>
    <source>
        <strain evidence="6 7">KCTC 52223</strain>
    </source>
</reference>
<sequence>MLIAQLSDPHVRPRGELYQGVVDSNAQFAAAIAQVNALDPRPDLVLLSGDLVDHGHADEYAMLGRLLADLTVPVRAIPGNHDERDAFRRAFAGQRWLPANGPVDYVSGDLGPVRIVALDVTLPGLHHGVVSEEGAAWLDGVLSAEPARPTIVMMHQPPFDTGIPYMDPYSCREGHRLAEVLARHPQVERLLCGHVHRVMQLRFGGTTLCTAPSTTTAIALQLRADARPASHVEPPGMLLHHWRQGTGLITHYVPIGTFPGPYPFA</sequence>
<accession>A0ABS8L088</accession>
<keyword evidence="3" id="KW-0408">Iron</keyword>
<keyword evidence="7" id="KW-1185">Reference proteome</keyword>
<evidence type="ECO:0000256" key="3">
    <source>
        <dbReference type="ARBA" id="ARBA00023004"/>
    </source>
</evidence>
<name>A0ABS8L088_9HYPH</name>
<evidence type="ECO:0000313" key="6">
    <source>
        <dbReference type="EMBL" id="MCC8431751.1"/>
    </source>
</evidence>
<dbReference type="InterPro" id="IPR026575">
    <property type="entry name" value="GpdQ/CpdA-like"/>
</dbReference>
<dbReference type="PANTHER" id="PTHR42988">
    <property type="entry name" value="PHOSPHOHYDROLASE"/>
    <property type="match status" value="1"/>
</dbReference>
<organism evidence="6 7">
    <name type="scientific">Reyranella aquatilis</name>
    <dbReference type="NCBI Taxonomy" id="2035356"/>
    <lineage>
        <taxon>Bacteria</taxon>
        <taxon>Pseudomonadati</taxon>
        <taxon>Pseudomonadota</taxon>
        <taxon>Alphaproteobacteria</taxon>
        <taxon>Hyphomicrobiales</taxon>
        <taxon>Reyranellaceae</taxon>
        <taxon>Reyranella</taxon>
    </lineage>
</organism>
<dbReference type="InterPro" id="IPR004843">
    <property type="entry name" value="Calcineurin-like_PHP"/>
</dbReference>
<comment type="caution">
    <text evidence="6">The sequence shown here is derived from an EMBL/GenBank/DDBJ whole genome shotgun (WGS) entry which is preliminary data.</text>
</comment>
<dbReference type="Pfam" id="PF00149">
    <property type="entry name" value="Metallophos"/>
    <property type="match status" value="1"/>
</dbReference>
<dbReference type="RefSeq" id="WP_230553180.1">
    <property type="nucleotide sequence ID" value="NZ_JAJISD010000011.1"/>
</dbReference>
<evidence type="ECO:0000256" key="2">
    <source>
        <dbReference type="ARBA" id="ARBA00022801"/>
    </source>
</evidence>
<evidence type="ECO:0000256" key="4">
    <source>
        <dbReference type="ARBA" id="ARBA00025742"/>
    </source>
</evidence>
<keyword evidence="2" id="KW-0378">Hydrolase</keyword>
<evidence type="ECO:0000313" key="7">
    <source>
        <dbReference type="Proteomes" id="UP001198862"/>
    </source>
</evidence>
<gene>
    <name evidence="6" type="ORF">LJ725_22470</name>
</gene>
<dbReference type="CDD" id="cd07402">
    <property type="entry name" value="MPP_GpdQ"/>
    <property type="match status" value="1"/>
</dbReference>
<dbReference type="InterPro" id="IPR050884">
    <property type="entry name" value="CNP_phosphodiesterase-III"/>
</dbReference>
<dbReference type="EMBL" id="JAJISD010000011">
    <property type="protein sequence ID" value="MCC8431751.1"/>
    <property type="molecule type" value="Genomic_DNA"/>
</dbReference>
<evidence type="ECO:0000259" key="5">
    <source>
        <dbReference type="Pfam" id="PF00149"/>
    </source>
</evidence>
<evidence type="ECO:0000256" key="1">
    <source>
        <dbReference type="ARBA" id="ARBA00022723"/>
    </source>
</evidence>
<dbReference type="InterPro" id="IPR029052">
    <property type="entry name" value="Metallo-depent_PP-like"/>
</dbReference>
<dbReference type="Gene3D" id="3.60.21.40">
    <property type="entry name" value="GpdQ, catalytic alpha/beta sandwich domain"/>
    <property type="match status" value="1"/>
</dbReference>
<dbReference type="InterPro" id="IPR042281">
    <property type="entry name" value="GpdQ_beta-strand"/>
</dbReference>
<feature type="domain" description="Calcineurin-like phosphoesterase" evidence="5">
    <location>
        <begin position="1"/>
        <end position="197"/>
    </location>
</feature>
<dbReference type="Gene3D" id="3.30.750.180">
    <property type="entry name" value="GpdQ, beta-strand dimerisation domain"/>
    <property type="match status" value="1"/>
</dbReference>
<proteinExistence type="inferred from homology"/>